<evidence type="ECO:0000313" key="6">
    <source>
        <dbReference type="EMBL" id="CUR51468.1"/>
    </source>
</evidence>
<dbReference type="GO" id="GO:0015833">
    <property type="term" value="P:peptide transport"/>
    <property type="evidence" value="ECO:0007669"/>
    <property type="project" value="TreeGrafter"/>
</dbReference>
<evidence type="ECO:0000256" key="2">
    <source>
        <dbReference type="ARBA" id="ARBA00022448"/>
    </source>
</evidence>
<reference evidence="7" key="1">
    <citation type="submission" date="2015-10" db="EMBL/GenBank/DDBJ databases">
        <authorList>
            <person name="Lehtovirta-Morley L.E."/>
            <person name="Vieille C."/>
        </authorList>
    </citation>
    <scope>NUCLEOTIDE SEQUENCE [LARGE SCALE GENOMIC DNA]</scope>
</reference>
<dbReference type="EMBL" id="LN890280">
    <property type="protein sequence ID" value="CUR51468.1"/>
    <property type="molecule type" value="Genomic_DNA"/>
</dbReference>
<dbReference type="Gene3D" id="3.40.190.10">
    <property type="entry name" value="Periplasmic binding protein-like II"/>
    <property type="match status" value="2"/>
</dbReference>
<dbReference type="KEGG" id="ndv:NDEV_0703"/>
<feature type="transmembrane region" description="Helical" evidence="4">
    <location>
        <begin position="792"/>
        <end position="811"/>
    </location>
</feature>
<evidence type="ECO:0000256" key="3">
    <source>
        <dbReference type="ARBA" id="ARBA00022729"/>
    </source>
</evidence>
<keyword evidence="4" id="KW-0812">Transmembrane</keyword>
<dbReference type="Gene3D" id="3.10.105.10">
    <property type="entry name" value="Dipeptide-binding Protein, Domain 3"/>
    <property type="match status" value="1"/>
</dbReference>
<dbReference type="InterPro" id="IPR000914">
    <property type="entry name" value="SBP_5_dom"/>
</dbReference>
<evidence type="ECO:0000313" key="7">
    <source>
        <dbReference type="Proteomes" id="UP000196239"/>
    </source>
</evidence>
<organism evidence="6 7">
    <name type="scientific">Nitrosotalea devaniterrae</name>
    <dbReference type="NCBI Taxonomy" id="1078905"/>
    <lineage>
        <taxon>Archaea</taxon>
        <taxon>Nitrososphaerota</taxon>
        <taxon>Nitrososphaeria</taxon>
        <taxon>Nitrosotaleales</taxon>
        <taxon>Nitrosotaleaceae</taxon>
        <taxon>Nitrosotalea</taxon>
    </lineage>
</organism>
<keyword evidence="4" id="KW-1133">Transmembrane helix</keyword>
<dbReference type="Pfam" id="PF00496">
    <property type="entry name" value="SBP_bac_5"/>
    <property type="match status" value="1"/>
</dbReference>
<keyword evidence="7" id="KW-1185">Reference proteome</keyword>
<feature type="domain" description="Solute-binding protein family 5" evidence="5">
    <location>
        <begin position="24"/>
        <end position="247"/>
    </location>
</feature>
<keyword evidence="4" id="KW-0472">Membrane</keyword>
<evidence type="ECO:0000256" key="4">
    <source>
        <dbReference type="SAM" id="Phobius"/>
    </source>
</evidence>
<protein>
    <submittedName>
        <fullName evidence="6">Oligopeptide/dipeptide ABC transporter, periplasmic component</fullName>
    </submittedName>
</protein>
<gene>
    <name evidence="6" type="primary">oppA</name>
    <name evidence="6" type="ORF">NDEV_0703</name>
</gene>
<dbReference type="Proteomes" id="UP000196239">
    <property type="component" value="Chromosome 1"/>
</dbReference>
<keyword evidence="3" id="KW-0732">Signal</keyword>
<dbReference type="GO" id="GO:1904680">
    <property type="term" value="F:peptide transmembrane transporter activity"/>
    <property type="evidence" value="ECO:0007669"/>
    <property type="project" value="TreeGrafter"/>
</dbReference>
<accession>A0A128A2B3</accession>
<evidence type="ECO:0000259" key="5">
    <source>
        <dbReference type="Pfam" id="PF00496"/>
    </source>
</evidence>
<dbReference type="PANTHER" id="PTHR30290">
    <property type="entry name" value="PERIPLASMIC BINDING COMPONENT OF ABC TRANSPORTER"/>
    <property type="match status" value="1"/>
</dbReference>
<proteinExistence type="inferred from homology"/>
<dbReference type="InterPro" id="IPR039424">
    <property type="entry name" value="SBP_5"/>
</dbReference>
<dbReference type="SUPFAM" id="SSF53850">
    <property type="entry name" value="Periplasmic binding protein-like II"/>
    <property type="match status" value="1"/>
</dbReference>
<dbReference type="PANTHER" id="PTHR30290:SF9">
    <property type="entry name" value="OLIGOPEPTIDE-BINDING PROTEIN APPA"/>
    <property type="match status" value="1"/>
</dbReference>
<name>A0A128A2B3_9ARCH</name>
<evidence type="ECO:0000256" key="1">
    <source>
        <dbReference type="ARBA" id="ARBA00005695"/>
    </source>
</evidence>
<comment type="similarity">
    <text evidence="1">Belongs to the bacterial solute-binding protein 5 family.</text>
</comment>
<dbReference type="AlphaFoldDB" id="A0A128A2B3"/>
<keyword evidence="2" id="KW-0813">Transport</keyword>
<sequence>MKFMLVLLLALFVLGPVTVFGEKGTNFDKVNFIQYSDDNTAVEEVKNGHLDIYYSAIPIDRLDDQSRQNLQVFQSAGTSYSLLINPEVSEKFNPFSIQQVRFALNYLIDRDLIVDEVLNGYGTPMISAYKPYDPDYLLILGELQSFNFKHNPALAEKMISDALEKAGAQKTGATWYYKSKPVTVTIFIRNDDPVRKSVGEILASQLQGMGFVVKKDYGDLTKAFSTVYGSNPSDLKWSIYTEGWTIGGFVRYDSVLTAQMYSPWYSSMPGFNNPSYWNFQDPEVDSLSKAIFFGNFTSSEQRASLINQAVDRGIHDSVRIFLACKTDQFIANKKVDGIINDFGAGVTSRFTPINARSDSDTLTIGVKKISQGSWNPIAGFVDSASQQIWGALSDPGSFKNPYTGYTIPVRSNWEVHAKGPLDKIDVPSDAILWDASKQKWVQVGTGAKATSEVTFHLKFGNWHNKMPMDMNDVLYGIYFMYQWGADQTNGTMTFDSEYSPKANQAAKTLVGVRITGNDTIEVYQNYWHFDAGEIADSAQVWPAMPWEMLYSMEKAVTDGKLAFSRSDAVSKNIGWMSLIIPNDAKIIQANLEDFENEKSVPPALAFVNDSKYFQSRYNASTSWIEEHGHAVVSNGPYYLDSYSPDARKITIKAFDDSTYPFGAGYWKKFEEVSMPKIQSVQVPTSISVGTRLDIPISVTPNATVYYYFTNPHGKIIDEGNQASQNGSMVITLLPEKTMNLDLGSNDVQMFVVSDAAYKPDMYHSSFLVTSGPLLIPRESMIANTVPLETSSGYLVVGLILAGAAIAIVLVAKKRRAIHGV</sequence>